<gene>
    <name evidence="2" type="primary">I1RZN4</name>
</gene>
<feature type="compositionally biased region" description="Polar residues" evidence="1">
    <location>
        <begin position="1"/>
        <end position="15"/>
    </location>
</feature>
<reference evidence="2" key="1">
    <citation type="submission" date="2019-10" db="EMBL/GenBank/DDBJ databases">
        <authorList>
            <person name="Nor Muhammad N."/>
        </authorList>
    </citation>
    <scope>NUCLEOTIDE SEQUENCE</scope>
</reference>
<proteinExistence type="predicted"/>
<evidence type="ECO:0000256" key="1">
    <source>
        <dbReference type="SAM" id="MobiDB-lite"/>
    </source>
</evidence>
<dbReference type="AlphaFoldDB" id="A0A5K1K0Y1"/>
<feature type="region of interest" description="Disordered" evidence="1">
    <location>
        <begin position="1"/>
        <end position="40"/>
    </location>
</feature>
<name>A0A5K1K0Y1_9APHY</name>
<evidence type="ECO:0000313" key="2">
    <source>
        <dbReference type="EMBL" id="VWO99000.1"/>
    </source>
</evidence>
<organism evidence="2">
    <name type="scientific">Ganoderma boninense</name>
    <dbReference type="NCBI Taxonomy" id="34458"/>
    <lineage>
        <taxon>Eukaryota</taxon>
        <taxon>Fungi</taxon>
        <taxon>Dikarya</taxon>
        <taxon>Basidiomycota</taxon>
        <taxon>Agaricomycotina</taxon>
        <taxon>Agaricomycetes</taxon>
        <taxon>Polyporales</taxon>
        <taxon>Polyporaceae</taxon>
        <taxon>Ganoderma</taxon>
    </lineage>
</organism>
<accession>A0A5K1K0Y1</accession>
<feature type="compositionally biased region" description="Polar residues" evidence="1">
    <location>
        <begin position="26"/>
        <end position="35"/>
    </location>
</feature>
<sequence length="124" mass="13219">MSSLTPPNHSSSAADASTPHGRSLPSGPTTSSTQPLCGPLAGMNRHPEFWLDDGNLILVAGRETAFRIYTGLLASQSEVFANMFTVASSSADEAYEGCPVVPVYDTPVEFAHLLRVLIPKETRT</sequence>
<protein>
    <submittedName>
        <fullName evidence="2">Fungal_trans domain-containing protein</fullName>
    </submittedName>
</protein>
<dbReference type="EMBL" id="LR727328">
    <property type="protein sequence ID" value="VWO99000.1"/>
    <property type="molecule type" value="Genomic_DNA"/>
</dbReference>